<accession>A0A5C6SIS0</accession>
<feature type="region of interest" description="Disordered" evidence="1">
    <location>
        <begin position="80"/>
        <end position="107"/>
    </location>
</feature>
<dbReference type="Proteomes" id="UP000321331">
    <property type="component" value="Unassembled WGS sequence"/>
</dbReference>
<gene>
    <name evidence="2" type="ORF">FocTR4_00016943</name>
</gene>
<evidence type="ECO:0000256" key="1">
    <source>
        <dbReference type="SAM" id="MobiDB-lite"/>
    </source>
</evidence>
<comment type="caution">
    <text evidence="2">The sequence shown here is derived from an EMBL/GenBank/DDBJ whole genome shotgun (WGS) entry which is preliminary data.</text>
</comment>
<reference evidence="2 3" key="1">
    <citation type="submission" date="2019-07" db="EMBL/GenBank/DDBJ databases">
        <title>The First High-Quality Draft Genome Sequence of the Causal Agent of the Current Panama Disease Epidemic.</title>
        <authorList>
            <person name="Warmington R.J."/>
            <person name="Kay W."/>
            <person name="Jeffries A."/>
            <person name="Bebber D."/>
            <person name="Moore K."/>
            <person name="Studholme D.J."/>
        </authorList>
    </citation>
    <scope>NUCLEOTIDE SEQUENCE [LARGE SCALE GENOMIC DNA]</scope>
    <source>
        <strain evidence="2 3">TR4</strain>
    </source>
</reference>
<name>A0A5C6SIS0_FUSOC</name>
<dbReference type="AlphaFoldDB" id="A0A5C6SIS0"/>
<feature type="compositionally biased region" description="Basic and acidic residues" evidence="1">
    <location>
        <begin position="95"/>
        <end position="107"/>
    </location>
</feature>
<organism evidence="2 3">
    <name type="scientific">Fusarium oxysporum f. sp. cubense</name>
    <dbReference type="NCBI Taxonomy" id="61366"/>
    <lineage>
        <taxon>Eukaryota</taxon>
        <taxon>Fungi</taxon>
        <taxon>Dikarya</taxon>
        <taxon>Ascomycota</taxon>
        <taxon>Pezizomycotina</taxon>
        <taxon>Sordariomycetes</taxon>
        <taxon>Hypocreomycetidae</taxon>
        <taxon>Hypocreales</taxon>
        <taxon>Nectriaceae</taxon>
        <taxon>Fusarium</taxon>
        <taxon>Fusarium oxysporum species complex</taxon>
    </lineage>
</organism>
<dbReference type="EMBL" id="VMNF01000013">
    <property type="protein sequence ID" value="TXB97897.1"/>
    <property type="molecule type" value="Genomic_DNA"/>
</dbReference>
<evidence type="ECO:0000313" key="2">
    <source>
        <dbReference type="EMBL" id="TXB97897.1"/>
    </source>
</evidence>
<evidence type="ECO:0000313" key="3">
    <source>
        <dbReference type="Proteomes" id="UP000321331"/>
    </source>
</evidence>
<sequence>MVFSTFKGRTWEQHRSFTPPTISRCDISCPVKGPGGFDVKVMLTIRYPKLQFYRFFHVKRVINADGKYGIWHTVWAPEAVNSGDPKTYSGQHKQQTRDRLQEMDCAA</sequence>
<proteinExistence type="predicted"/>
<protein>
    <submittedName>
        <fullName evidence="2">Uncharacterized protein</fullName>
    </submittedName>
</protein>